<reference evidence="1" key="1">
    <citation type="journal article" date="2014" name="Front. Microbiol.">
        <title>High frequency of phylogenetically diverse reductive dehalogenase-homologous genes in deep subseafloor sedimentary metagenomes.</title>
        <authorList>
            <person name="Kawai M."/>
            <person name="Futagami T."/>
            <person name="Toyoda A."/>
            <person name="Takaki Y."/>
            <person name="Nishi S."/>
            <person name="Hori S."/>
            <person name="Arai W."/>
            <person name="Tsubouchi T."/>
            <person name="Morono Y."/>
            <person name="Uchiyama I."/>
            <person name="Ito T."/>
            <person name="Fujiyama A."/>
            <person name="Inagaki F."/>
            <person name="Takami H."/>
        </authorList>
    </citation>
    <scope>NUCLEOTIDE SEQUENCE</scope>
    <source>
        <strain evidence="1">Expedition CK06-06</strain>
    </source>
</reference>
<organism evidence="1">
    <name type="scientific">marine sediment metagenome</name>
    <dbReference type="NCBI Taxonomy" id="412755"/>
    <lineage>
        <taxon>unclassified sequences</taxon>
        <taxon>metagenomes</taxon>
        <taxon>ecological metagenomes</taxon>
    </lineage>
</organism>
<name>X1A693_9ZZZZ</name>
<sequence>MYFGEALFAKLVSFNFAHFKSKVFFGNTLFKEKAQFHNTLFKEIAYFGHAYFEKEACFDETIFKAKLSFVNARFLKPEELLSTLRLNLKFKEETYLKDLDDFFTLFRSIYMKIFYIYKFSYREKQKIRENIKLSDIADKEFEYF</sequence>
<comment type="caution">
    <text evidence="1">The sequence shown here is derived from an EMBL/GenBank/DDBJ whole genome shotgun (WGS) entry which is preliminary data.</text>
</comment>
<feature type="non-terminal residue" evidence="1">
    <location>
        <position position="144"/>
    </location>
</feature>
<proteinExistence type="predicted"/>
<evidence type="ECO:0000313" key="1">
    <source>
        <dbReference type="EMBL" id="GAG55721.1"/>
    </source>
</evidence>
<gene>
    <name evidence="1" type="ORF">S01H4_11529</name>
</gene>
<accession>X1A693</accession>
<protein>
    <submittedName>
        <fullName evidence="1">Uncharacterized protein</fullName>
    </submittedName>
</protein>
<dbReference type="EMBL" id="BART01004683">
    <property type="protein sequence ID" value="GAG55721.1"/>
    <property type="molecule type" value="Genomic_DNA"/>
</dbReference>
<dbReference type="AlphaFoldDB" id="X1A693"/>